<sequence>MSRAFFTRTLLAAGTAAAMAAGVFVAPHAVAQESPNNAAATIQDASQEGLLKAGDVKSGTVSWPIKKSYLDYLQGRVGGGKITVSDGARAKTSGNAVTGFDFPVDPEASQLDKDGNGTIALLGSLSFLGHKGLGKGGTWGLDLRYSNFKIKIEEGTKASIIADYTVKGGVNNKDVQNRSETNQVLATFDLGRKLDVGAGTSDNLSGLIPILQKGGAESLLNYPEGKELKDGRVNLSLNFAKDGDKPVEPQKAEEKTYDYSGGIGINLDTFIGFGVVLALLAILGAVGAWFAGLIPGVPAPR</sequence>
<dbReference type="Proteomes" id="UP000235836">
    <property type="component" value="Unassembled WGS sequence"/>
</dbReference>
<keyword evidence="1" id="KW-0812">Transmembrane</keyword>
<evidence type="ECO:0000313" key="5">
    <source>
        <dbReference type="Proteomes" id="UP000235836"/>
    </source>
</evidence>
<dbReference type="RefSeq" id="WP_102723236.1">
    <property type="nucleotide sequence ID" value="NZ_PNHG01000001.1"/>
</dbReference>
<evidence type="ECO:0000256" key="1">
    <source>
        <dbReference type="SAM" id="Phobius"/>
    </source>
</evidence>
<reference evidence="4 5" key="1">
    <citation type="submission" date="2017-09" db="EMBL/GenBank/DDBJ databases">
        <title>Bacterial strain isolated from the female urinary microbiota.</title>
        <authorList>
            <person name="Thomas-White K."/>
            <person name="Kumar N."/>
            <person name="Forster S."/>
            <person name="Putonti C."/>
            <person name="Lawley T."/>
            <person name="Wolfe A.J."/>
        </authorList>
    </citation>
    <scope>NUCLEOTIDE SEQUENCE [LARGE SCALE GENOMIC DNA]</scope>
    <source>
        <strain evidence="4 5">UMB0792</strain>
    </source>
</reference>
<dbReference type="InterPro" id="IPR007331">
    <property type="entry name" value="Htaa"/>
</dbReference>
<feature type="domain" description="Htaa" evidence="3">
    <location>
        <begin position="58"/>
        <end position="229"/>
    </location>
</feature>
<comment type="caution">
    <text evidence="4">The sequence shown here is derived from an EMBL/GenBank/DDBJ whole genome shotgun (WGS) entry which is preliminary data.</text>
</comment>
<keyword evidence="1" id="KW-0472">Membrane</keyword>
<proteinExistence type="predicted"/>
<protein>
    <recommendedName>
        <fullName evidence="3">Htaa domain-containing protein</fullName>
    </recommendedName>
</protein>
<keyword evidence="5" id="KW-1185">Reference proteome</keyword>
<dbReference type="EMBL" id="PNHG01000001">
    <property type="protein sequence ID" value="PMC65504.1"/>
    <property type="molecule type" value="Genomic_DNA"/>
</dbReference>
<gene>
    <name evidence="4" type="ORF">CJ203_01150</name>
</gene>
<accession>A0A2N6T859</accession>
<name>A0A2N6T859_9CORY</name>
<evidence type="ECO:0000256" key="2">
    <source>
        <dbReference type="SAM" id="SignalP"/>
    </source>
</evidence>
<dbReference type="AlphaFoldDB" id="A0A2N6T859"/>
<feature type="signal peptide" evidence="2">
    <location>
        <begin position="1"/>
        <end position="31"/>
    </location>
</feature>
<organism evidence="4 5">
    <name type="scientific">Corynebacterium tuscaniense</name>
    <dbReference type="NCBI Taxonomy" id="302449"/>
    <lineage>
        <taxon>Bacteria</taxon>
        <taxon>Bacillati</taxon>
        <taxon>Actinomycetota</taxon>
        <taxon>Actinomycetes</taxon>
        <taxon>Mycobacteriales</taxon>
        <taxon>Corynebacteriaceae</taxon>
        <taxon>Corynebacterium</taxon>
    </lineage>
</organism>
<feature type="chain" id="PRO_5018207606" description="Htaa domain-containing protein" evidence="2">
    <location>
        <begin position="32"/>
        <end position="301"/>
    </location>
</feature>
<feature type="transmembrane region" description="Helical" evidence="1">
    <location>
        <begin position="270"/>
        <end position="294"/>
    </location>
</feature>
<keyword evidence="1" id="KW-1133">Transmembrane helix</keyword>
<dbReference type="Pfam" id="PF04213">
    <property type="entry name" value="HtaA"/>
    <property type="match status" value="1"/>
</dbReference>
<evidence type="ECO:0000259" key="3">
    <source>
        <dbReference type="Pfam" id="PF04213"/>
    </source>
</evidence>
<keyword evidence="2" id="KW-0732">Signal</keyword>
<evidence type="ECO:0000313" key="4">
    <source>
        <dbReference type="EMBL" id="PMC65504.1"/>
    </source>
</evidence>